<feature type="compositionally biased region" description="Polar residues" evidence="1">
    <location>
        <begin position="251"/>
        <end position="265"/>
    </location>
</feature>
<feature type="compositionally biased region" description="Polar residues" evidence="1">
    <location>
        <begin position="109"/>
        <end position="118"/>
    </location>
</feature>
<feature type="region of interest" description="Disordered" evidence="1">
    <location>
        <begin position="162"/>
        <end position="205"/>
    </location>
</feature>
<accession>A0A183EA88</accession>
<dbReference type="AlphaFoldDB" id="A0A183EA88"/>
<protein>
    <submittedName>
        <fullName evidence="2">PKHG1 protein</fullName>
    </submittedName>
</protein>
<feature type="compositionally biased region" description="Basic residues" evidence="1">
    <location>
        <begin position="119"/>
        <end position="128"/>
    </location>
</feature>
<feature type="compositionally biased region" description="Basic and acidic residues" evidence="1">
    <location>
        <begin position="69"/>
        <end position="92"/>
    </location>
</feature>
<evidence type="ECO:0000313" key="2">
    <source>
        <dbReference type="WBParaSite" id="GPUH_0001790401-mRNA-1"/>
    </source>
</evidence>
<feature type="compositionally biased region" description="Basic and acidic residues" evidence="1">
    <location>
        <begin position="174"/>
        <end position="189"/>
    </location>
</feature>
<organism evidence="2">
    <name type="scientific">Gongylonema pulchrum</name>
    <dbReference type="NCBI Taxonomy" id="637853"/>
    <lineage>
        <taxon>Eukaryota</taxon>
        <taxon>Metazoa</taxon>
        <taxon>Ecdysozoa</taxon>
        <taxon>Nematoda</taxon>
        <taxon>Chromadorea</taxon>
        <taxon>Rhabditida</taxon>
        <taxon>Spirurina</taxon>
        <taxon>Spiruromorpha</taxon>
        <taxon>Spiruroidea</taxon>
        <taxon>Gongylonematidae</taxon>
        <taxon>Gongylonema</taxon>
    </lineage>
</organism>
<reference evidence="2" key="1">
    <citation type="submission" date="2016-06" db="UniProtKB">
        <authorList>
            <consortium name="WormBaseParasite"/>
        </authorList>
    </citation>
    <scope>IDENTIFICATION</scope>
</reference>
<evidence type="ECO:0000256" key="1">
    <source>
        <dbReference type="SAM" id="MobiDB-lite"/>
    </source>
</evidence>
<proteinExistence type="predicted"/>
<feature type="region of interest" description="Disordered" evidence="1">
    <location>
        <begin position="231"/>
        <end position="309"/>
    </location>
</feature>
<sequence length="361" mass="40048">LQAPAGMTTQPSGATASRGEIHTSAPSKEAQTGKTNQPATATSLNIRTKKEKETGEQESDTDLTSSEMETMKSIESDAHVSEDQCTDLRSDDSSCQESSRVMDSEPDTSEISQISSTGPKKRFKRRSSKSIESVDIEYQSERPVREVYATKSIESGDLEYHSELFPDLAQPAEDTTRDRKSCKSREVDKSSSTASAGVCSESLVISSRSPHFAEKTLKKISWEPAKIEEWTEYTPEPGRPIQDEQRAPLIKTSTESSNLEYQSSRHSVEKQSEDESESENSISESRKVQGTAHSIDISPTGKSSELSDSSKVSYFVEPPYLCGSREKSRLATTTRLQPREVRSNDIFKRGFFISFLSRANH</sequence>
<name>A0A183EA88_9BILA</name>
<dbReference type="WBParaSite" id="GPUH_0001790401-mRNA-1">
    <property type="protein sequence ID" value="GPUH_0001790401-mRNA-1"/>
    <property type="gene ID" value="GPUH_0001790401"/>
</dbReference>
<feature type="compositionally biased region" description="Polar residues" evidence="1">
    <location>
        <begin position="24"/>
        <end position="46"/>
    </location>
</feature>
<feature type="region of interest" description="Disordered" evidence="1">
    <location>
        <begin position="1"/>
        <end position="132"/>
    </location>
</feature>